<gene>
    <name evidence="4 5 6" type="primary">LOC117641102</name>
</gene>
<evidence type="ECO:0000259" key="2">
    <source>
        <dbReference type="PROSITE" id="PS50097"/>
    </source>
</evidence>
<name>A0A6P8Y3L8_THRPL</name>
<sequence>MSWPVMTLRRKVYRANQIYHVDRWCLICGQEVRHRFSAPNDTSSGFEWELVIAVSQSKWNGDDDPRMDISLKPKPKQGPGQGQNKARLYAEVTFTVDEHRKNDTAPKRYTVLKFNMARVEEEGYSEVLRGGSEGTGMPIKPCLSKVVVSIKLIYLDGPLEVITVNEPKPNPEDIPQRLGKLLESGRLSDVIFEVEGKEIKAHRAIIAAMSETFSAMFEHDLAEKKTGRVVITDCEFIVFQAMLTYIYTGGEPTWNKCADFPLQLLLVADKYGLIELRSMCLARLLRSLTPANALTTYLTFQNLNLPMGVDFTFSYLRENKNAVLASSAWRDILENDPRKAADILMRVVSQPDTMDVNLPSLLPATTGEHEENTKRQRQK</sequence>
<dbReference type="PANTHER" id="PTHR24413">
    <property type="entry name" value="SPECKLE-TYPE POZ PROTEIN"/>
    <property type="match status" value="1"/>
</dbReference>
<dbReference type="KEGG" id="tpal:117641102"/>
<dbReference type="PROSITE" id="PS50097">
    <property type="entry name" value="BTB"/>
    <property type="match status" value="1"/>
</dbReference>
<dbReference type="SUPFAM" id="SSF54695">
    <property type="entry name" value="POZ domain"/>
    <property type="match status" value="1"/>
</dbReference>
<dbReference type="Pfam" id="PF00651">
    <property type="entry name" value="BTB"/>
    <property type="match status" value="1"/>
</dbReference>
<evidence type="ECO:0000313" key="3">
    <source>
        <dbReference type="Proteomes" id="UP000515158"/>
    </source>
</evidence>
<dbReference type="InterPro" id="IPR000210">
    <property type="entry name" value="BTB/POZ_dom"/>
</dbReference>
<feature type="region of interest" description="Disordered" evidence="1">
    <location>
        <begin position="359"/>
        <end position="379"/>
    </location>
</feature>
<evidence type="ECO:0000313" key="5">
    <source>
        <dbReference type="RefSeq" id="XP_034234104.1"/>
    </source>
</evidence>
<feature type="region of interest" description="Disordered" evidence="1">
    <location>
        <begin position="59"/>
        <end position="84"/>
    </location>
</feature>
<protein>
    <submittedName>
        <fullName evidence="4 5">Protein roadkill-like</fullName>
    </submittedName>
</protein>
<dbReference type="AlphaFoldDB" id="A0A6P8Y3L8"/>
<evidence type="ECO:0000256" key="1">
    <source>
        <dbReference type="SAM" id="MobiDB-lite"/>
    </source>
</evidence>
<dbReference type="RefSeq" id="XP_034234103.1">
    <property type="nucleotide sequence ID" value="XM_034378212.1"/>
</dbReference>
<dbReference type="Gene3D" id="3.30.710.10">
    <property type="entry name" value="Potassium Channel Kv1.1, Chain A"/>
    <property type="match status" value="1"/>
</dbReference>
<keyword evidence="3" id="KW-1185">Reference proteome</keyword>
<feature type="compositionally biased region" description="Basic and acidic residues" evidence="1">
    <location>
        <begin position="367"/>
        <end position="379"/>
    </location>
</feature>
<dbReference type="SMART" id="SM00225">
    <property type="entry name" value="BTB"/>
    <property type="match status" value="1"/>
</dbReference>
<dbReference type="RefSeq" id="XP_034234104.1">
    <property type="nucleotide sequence ID" value="XM_034378213.1"/>
</dbReference>
<dbReference type="OrthoDB" id="6359816at2759"/>
<feature type="domain" description="BTB" evidence="2">
    <location>
        <begin position="188"/>
        <end position="249"/>
    </location>
</feature>
<evidence type="ECO:0000313" key="6">
    <source>
        <dbReference type="RefSeq" id="XP_034234105.1"/>
    </source>
</evidence>
<dbReference type="RefSeq" id="XP_034234105.1">
    <property type="nucleotide sequence ID" value="XM_034378214.1"/>
</dbReference>
<proteinExistence type="predicted"/>
<accession>A0A6P8Y3L8</accession>
<reference evidence="4 5" key="1">
    <citation type="submission" date="2025-04" db="UniProtKB">
        <authorList>
            <consortium name="RefSeq"/>
        </authorList>
    </citation>
    <scope>IDENTIFICATION</scope>
    <source>
        <tissue evidence="4 5">Total insect</tissue>
    </source>
</reference>
<dbReference type="GeneID" id="117641102"/>
<dbReference type="Proteomes" id="UP000515158">
    <property type="component" value="Unplaced"/>
</dbReference>
<feature type="compositionally biased region" description="Basic and acidic residues" evidence="1">
    <location>
        <begin position="60"/>
        <end position="71"/>
    </location>
</feature>
<evidence type="ECO:0000313" key="4">
    <source>
        <dbReference type="RefSeq" id="XP_034234103.1"/>
    </source>
</evidence>
<dbReference type="InterPro" id="IPR011333">
    <property type="entry name" value="SKP1/BTB/POZ_sf"/>
</dbReference>
<organism evidence="4">
    <name type="scientific">Thrips palmi</name>
    <name type="common">Melon thrips</name>
    <dbReference type="NCBI Taxonomy" id="161013"/>
    <lineage>
        <taxon>Eukaryota</taxon>
        <taxon>Metazoa</taxon>
        <taxon>Ecdysozoa</taxon>
        <taxon>Arthropoda</taxon>
        <taxon>Hexapoda</taxon>
        <taxon>Insecta</taxon>
        <taxon>Pterygota</taxon>
        <taxon>Neoptera</taxon>
        <taxon>Paraneoptera</taxon>
        <taxon>Thysanoptera</taxon>
        <taxon>Terebrantia</taxon>
        <taxon>Thripoidea</taxon>
        <taxon>Thripidae</taxon>
        <taxon>Thrips</taxon>
    </lineage>
</organism>